<proteinExistence type="predicted"/>
<dbReference type="AlphaFoldDB" id="A0A939BVJ0"/>
<gene>
    <name evidence="1" type="ORF">JL106_04640</name>
</gene>
<keyword evidence="2" id="KW-1185">Reference proteome</keyword>
<organism evidence="1 2">
    <name type="scientific">Nakamurella leprariae</name>
    <dbReference type="NCBI Taxonomy" id="2803911"/>
    <lineage>
        <taxon>Bacteria</taxon>
        <taxon>Bacillati</taxon>
        <taxon>Actinomycetota</taxon>
        <taxon>Actinomycetes</taxon>
        <taxon>Nakamurellales</taxon>
        <taxon>Nakamurellaceae</taxon>
        <taxon>Nakamurella</taxon>
    </lineage>
</organism>
<reference evidence="1" key="1">
    <citation type="submission" date="2021-01" db="EMBL/GenBank/DDBJ databases">
        <title>YIM 132084 draft genome.</title>
        <authorList>
            <person name="An D."/>
        </authorList>
    </citation>
    <scope>NUCLEOTIDE SEQUENCE</scope>
    <source>
        <strain evidence="1">YIM 132084</strain>
    </source>
</reference>
<dbReference type="RefSeq" id="WP_205259529.1">
    <property type="nucleotide sequence ID" value="NZ_JAERWK010000006.1"/>
</dbReference>
<comment type="caution">
    <text evidence="1">The sequence shown here is derived from an EMBL/GenBank/DDBJ whole genome shotgun (WGS) entry which is preliminary data.</text>
</comment>
<name>A0A939BVJ0_9ACTN</name>
<protein>
    <submittedName>
        <fullName evidence="1">Uncharacterized protein</fullName>
    </submittedName>
</protein>
<sequence length="101" mass="10312">MKLVELTPARWSAPRRAAGAVASAVALIGSAFGVVSLVAPRITPWDVLRDPASPLVRLVDVGAEGNVHTWFDVAVLTLGAAAGAVTAASRTAPVNADGRGW</sequence>
<dbReference type="Proteomes" id="UP000663792">
    <property type="component" value="Unassembled WGS sequence"/>
</dbReference>
<evidence type="ECO:0000313" key="1">
    <source>
        <dbReference type="EMBL" id="MBM9466568.1"/>
    </source>
</evidence>
<dbReference type="EMBL" id="JAERWK010000006">
    <property type="protein sequence ID" value="MBM9466568.1"/>
    <property type="molecule type" value="Genomic_DNA"/>
</dbReference>
<evidence type="ECO:0000313" key="2">
    <source>
        <dbReference type="Proteomes" id="UP000663792"/>
    </source>
</evidence>
<accession>A0A939BVJ0</accession>